<protein>
    <submittedName>
        <fullName evidence="3">Uncharacterized protein</fullName>
    </submittedName>
</protein>
<evidence type="ECO:0000313" key="3">
    <source>
        <dbReference type="EMBL" id="KAK5860926.1"/>
    </source>
</evidence>
<organism evidence="3 4">
    <name type="scientific">Eleginops maclovinus</name>
    <name type="common">Patagonian blennie</name>
    <name type="synonym">Eleginus maclovinus</name>
    <dbReference type="NCBI Taxonomy" id="56733"/>
    <lineage>
        <taxon>Eukaryota</taxon>
        <taxon>Metazoa</taxon>
        <taxon>Chordata</taxon>
        <taxon>Craniata</taxon>
        <taxon>Vertebrata</taxon>
        <taxon>Euteleostomi</taxon>
        <taxon>Actinopterygii</taxon>
        <taxon>Neopterygii</taxon>
        <taxon>Teleostei</taxon>
        <taxon>Neoteleostei</taxon>
        <taxon>Acanthomorphata</taxon>
        <taxon>Eupercaria</taxon>
        <taxon>Perciformes</taxon>
        <taxon>Notothenioidei</taxon>
        <taxon>Eleginopidae</taxon>
        <taxon>Eleginops</taxon>
    </lineage>
</organism>
<dbReference type="AlphaFoldDB" id="A0AAN7XAU8"/>
<feature type="compositionally biased region" description="Polar residues" evidence="2">
    <location>
        <begin position="159"/>
        <end position="190"/>
    </location>
</feature>
<dbReference type="InterPro" id="IPR038792">
    <property type="entry name" value="CFAP97D1/2"/>
</dbReference>
<reference evidence="3 4" key="2">
    <citation type="journal article" date="2023" name="Mol. Biol. Evol.">
        <title>Genomics of Secondarily Temperate Adaptation in the Only Non-Antarctic Icefish.</title>
        <authorList>
            <person name="Rivera-Colon A.G."/>
            <person name="Rayamajhi N."/>
            <person name="Minhas B.F."/>
            <person name="Madrigal G."/>
            <person name="Bilyk K.T."/>
            <person name="Yoon V."/>
            <person name="Hune M."/>
            <person name="Gregory S."/>
            <person name="Cheng C.H.C."/>
            <person name="Catchen J.M."/>
        </authorList>
    </citation>
    <scope>NUCLEOTIDE SEQUENCE [LARGE SCALE GENOMIC DNA]</scope>
    <source>
        <strain evidence="3">JMC-PN-2008</strain>
    </source>
</reference>
<dbReference type="EMBL" id="JAUZQC010000013">
    <property type="protein sequence ID" value="KAK5860926.1"/>
    <property type="molecule type" value="Genomic_DNA"/>
</dbReference>
<sequence>MTVRHTMKYLAYQPLSTRNKHLQQKWDKTSYEIHRGKVMSAKPTINPTPPETYGHLVDKLKTKKLKEERTMKMKNNMLTERISHIMKTTGRVHNRNYYERKSLGKEKRQLELLRITNENQMILLHLSQCKSHYNVRSWHDDWLKTLKVMDSIARYPRGRTNQKGQEKCSNCNKEQKISTGASTNSPSSNKAKGKAESEKKRKETMKKKGTGTEIQQDIATHPEPNPSKKSIKADTAENPGSSDNIQVTTVKFPHTAKILSVNGSEILSTLQTPKTLEKETSSPAEE</sequence>
<name>A0AAN7XAU8_ELEMC</name>
<dbReference type="InterPro" id="IPR029488">
    <property type="entry name" value="Hmw/CFAP97"/>
</dbReference>
<comment type="similarity">
    <text evidence="1">Belongs to the CFAP97 family.</text>
</comment>
<evidence type="ECO:0000256" key="2">
    <source>
        <dbReference type="SAM" id="MobiDB-lite"/>
    </source>
</evidence>
<accession>A0AAN7XAU8</accession>
<evidence type="ECO:0000313" key="4">
    <source>
        <dbReference type="Proteomes" id="UP001346869"/>
    </source>
</evidence>
<feature type="region of interest" description="Disordered" evidence="2">
    <location>
        <begin position="157"/>
        <end position="247"/>
    </location>
</feature>
<dbReference type="PANTHER" id="PTHR33768">
    <property type="entry name" value="MIP11318P"/>
    <property type="match status" value="1"/>
</dbReference>
<gene>
    <name evidence="3" type="ORF">PBY51_022367</name>
</gene>
<proteinExistence type="inferred from homology"/>
<dbReference type="PANTHER" id="PTHR33768:SF7">
    <property type="entry name" value="CFAP97 DOMAIN CONTAINING 2"/>
    <property type="match status" value="1"/>
</dbReference>
<dbReference type="Pfam" id="PF13879">
    <property type="entry name" value="Hmw_CFAP97"/>
    <property type="match status" value="1"/>
</dbReference>
<reference evidence="3 4" key="1">
    <citation type="journal article" date="2023" name="Genes (Basel)">
        <title>Chromosome-Level Genome Assembly and Circadian Gene Repertoire of the Patagonia Blennie Eleginops maclovinus-The Closest Ancestral Proxy of Antarctic Cryonotothenioids.</title>
        <authorList>
            <person name="Cheng C.C."/>
            <person name="Rivera-Colon A.G."/>
            <person name="Minhas B.F."/>
            <person name="Wilson L."/>
            <person name="Rayamajhi N."/>
            <person name="Vargas-Chacoff L."/>
            <person name="Catchen J.M."/>
        </authorList>
    </citation>
    <scope>NUCLEOTIDE SEQUENCE [LARGE SCALE GENOMIC DNA]</scope>
    <source>
        <strain evidence="3">JMC-PN-2008</strain>
    </source>
</reference>
<comment type="caution">
    <text evidence="3">The sequence shown here is derived from an EMBL/GenBank/DDBJ whole genome shotgun (WGS) entry which is preliminary data.</text>
</comment>
<dbReference type="Proteomes" id="UP001346869">
    <property type="component" value="Unassembled WGS sequence"/>
</dbReference>
<evidence type="ECO:0000256" key="1">
    <source>
        <dbReference type="ARBA" id="ARBA00008315"/>
    </source>
</evidence>
<feature type="compositionally biased region" description="Polar residues" evidence="2">
    <location>
        <begin position="238"/>
        <end position="247"/>
    </location>
</feature>
<keyword evidence="4" id="KW-1185">Reference proteome</keyword>